<dbReference type="EMBL" id="GBXM01027194">
    <property type="protein sequence ID" value="JAH81383.1"/>
    <property type="molecule type" value="Transcribed_RNA"/>
</dbReference>
<reference evidence="2" key="2">
    <citation type="journal article" date="2015" name="Fish Shellfish Immunol.">
        <title>Early steps in the European eel (Anguilla anguilla)-Vibrio vulnificus interaction in the gills: Role of the RtxA13 toxin.</title>
        <authorList>
            <person name="Callol A."/>
            <person name="Pajuelo D."/>
            <person name="Ebbesson L."/>
            <person name="Teles M."/>
            <person name="MacKenzie S."/>
            <person name="Amaro C."/>
        </authorList>
    </citation>
    <scope>NUCLEOTIDE SEQUENCE</scope>
</reference>
<accession>A0A0E9VVW1</accession>
<protein>
    <submittedName>
        <fullName evidence="2">Uncharacterized protein</fullName>
    </submittedName>
</protein>
<feature type="region of interest" description="Disordered" evidence="1">
    <location>
        <begin position="22"/>
        <end position="50"/>
    </location>
</feature>
<proteinExistence type="predicted"/>
<evidence type="ECO:0000256" key="1">
    <source>
        <dbReference type="SAM" id="MobiDB-lite"/>
    </source>
</evidence>
<evidence type="ECO:0000313" key="2">
    <source>
        <dbReference type="EMBL" id="JAH81383.1"/>
    </source>
</evidence>
<name>A0A0E9VVW1_ANGAN</name>
<dbReference type="AlphaFoldDB" id="A0A0E9VVW1"/>
<organism evidence="2">
    <name type="scientific">Anguilla anguilla</name>
    <name type="common">European freshwater eel</name>
    <name type="synonym">Muraena anguilla</name>
    <dbReference type="NCBI Taxonomy" id="7936"/>
    <lineage>
        <taxon>Eukaryota</taxon>
        <taxon>Metazoa</taxon>
        <taxon>Chordata</taxon>
        <taxon>Craniata</taxon>
        <taxon>Vertebrata</taxon>
        <taxon>Euteleostomi</taxon>
        <taxon>Actinopterygii</taxon>
        <taxon>Neopterygii</taxon>
        <taxon>Teleostei</taxon>
        <taxon>Anguilliformes</taxon>
        <taxon>Anguillidae</taxon>
        <taxon>Anguilla</taxon>
    </lineage>
</organism>
<reference evidence="2" key="1">
    <citation type="submission" date="2014-11" db="EMBL/GenBank/DDBJ databases">
        <authorList>
            <person name="Amaro Gonzalez C."/>
        </authorList>
    </citation>
    <scope>NUCLEOTIDE SEQUENCE</scope>
</reference>
<sequence>MAVEEEGLRIFQSVKIKIGEAKKHSSISWTQQNEGLLLHGQPRPGRGVPD</sequence>